<dbReference type="PANTHER" id="PTHR42920">
    <property type="entry name" value="OS03G0707200 PROTEIN-RELATED"/>
    <property type="match status" value="1"/>
</dbReference>
<sequence>MSDDDFASTMHARGATAASPARAPTAALLAGSMLWGLNWWPLQRFAQAGVGIAALTAVCYAALAAAALPLLWRQRRGCRAQPRRALAIMACGGWANAAFIGALAGGDVTRVMLLFYLAPVWSVIAGRLLLHEPVVRRRLVAVVLALLGALLALGHGAARPFAATDVLALSAGVAFALNNVALRSADALPQGSKNALVFVGALLAGAAASVLLAQPLPAPGLLAPLLVYAFVWLGLANLAVQYGVSHMHAGRAGVLLASELVIAIGSAALLGATVVDARQVLGGVLILIATVLEARAGAES</sequence>
<feature type="transmembrane region" description="Helical" evidence="6">
    <location>
        <begin position="163"/>
        <end position="182"/>
    </location>
</feature>
<reference evidence="8" key="1">
    <citation type="submission" date="2016-10" db="EMBL/GenBank/DDBJ databases">
        <title>Sequence of Gallionella enrichment culture.</title>
        <authorList>
            <person name="Poehlein A."/>
            <person name="Muehling M."/>
            <person name="Daniel R."/>
        </authorList>
    </citation>
    <scope>NUCLEOTIDE SEQUENCE</scope>
</reference>
<feature type="domain" description="EamA" evidence="7">
    <location>
        <begin position="165"/>
        <end position="292"/>
    </location>
</feature>
<evidence type="ECO:0000256" key="5">
    <source>
        <dbReference type="ARBA" id="ARBA00023136"/>
    </source>
</evidence>
<proteinExistence type="predicted"/>
<dbReference type="Pfam" id="PF00892">
    <property type="entry name" value="EamA"/>
    <property type="match status" value="2"/>
</dbReference>
<accession>A0A1J5PZS6</accession>
<evidence type="ECO:0000256" key="1">
    <source>
        <dbReference type="ARBA" id="ARBA00004651"/>
    </source>
</evidence>
<dbReference type="SUPFAM" id="SSF103481">
    <property type="entry name" value="Multidrug resistance efflux transporter EmrE"/>
    <property type="match status" value="2"/>
</dbReference>
<evidence type="ECO:0000313" key="8">
    <source>
        <dbReference type="EMBL" id="OIQ76578.1"/>
    </source>
</evidence>
<organism evidence="8">
    <name type="scientific">mine drainage metagenome</name>
    <dbReference type="NCBI Taxonomy" id="410659"/>
    <lineage>
        <taxon>unclassified sequences</taxon>
        <taxon>metagenomes</taxon>
        <taxon>ecological metagenomes</taxon>
    </lineage>
</organism>
<keyword evidence="3 6" id="KW-0812">Transmembrane</keyword>
<feature type="transmembrane region" description="Helical" evidence="6">
    <location>
        <begin position="111"/>
        <end position="130"/>
    </location>
</feature>
<dbReference type="EMBL" id="MLJW01001831">
    <property type="protein sequence ID" value="OIQ76578.1"/>
    <property type="molecule type" value="Genomic_DNA"/>
</dbReference>
<dbReference type="InterPro" id="IPR037185">
    <property type="entry name" value="EmrE-like"/>
</dbReference>
<feature type="transmembrane region" description="Helical" evidence="6">
    <location>
        <begin position="84"/>
        <end position="105"/>
    </location>
</feature>
<feature type="domain" description="EamA" evidence="7">
    <location>
        <begin position="28"/>
        <end position="153"/>
    </location>
</feature>
<keyword evidence="5 6" id="KW-0472">Membrane</keyword>
<feature type="transmembrane region" description="Helical" evidence="6">
    <location>
        <begin position="252"/>
        <end position="274"/>
    </location>
</feature>
<comment type="caution">
    <text evidence="8">The sequence shown here is derived from an EMBL/GenBank/DDBJ whole genome shotgun (WGS) entry which is preliminary data.</text>
</comment>
<dbReference type="PANTHER" id="PTHR42920:SF5">
    <property type="entry name" value="EAMA DOMAIN-CONTAINING PROTEIN"/>
    <property type="match status" value="1"/>
</dbReference>
<dbReference type="GO" id="GO:0005886">
    <property type="term" value="C:plasma membrane"/>
    <property type="evidence" value="ECO:0007669"/>
    <property type="project" value="UniProtKB-SubCell"/>
</dbReference>
<feature type="transmembrane region" description="Helical" evidence="6">
    <location>
        <begin position="52"/>
        <end position="72"/>
    </location>
</feature>
<evidence type="ECO:0000256" key="4">
    <source>
        <dbReference type="ARBA" id="ARBA00022989"/>
    </source>
</evidence>
<dbReference type="InterPro" id="IPR000620">
    <property type="entry name" value="EamA_dom"/>
</dbReference>
<feature type="transmembrane region" description="Helical" evidence="6">
    <location>
        <begin position="221"/>
        <end position="240"/>
    </location>
</feature>
<name>A0A1J5PZS6_9ZZZZ</name>
<dbReference type="AlphaFoldDB" id="A0A1J5PZS6"/>
<dbReference type="InterPro" id="IPR051258">
    <property type="entry name" value="Diverse_Substrate_Transporter"/>
</dbReference>
<feature type="transmembrane region" description="Helical" evidence="6">
    <location>
        <begin position="139"/>
        <end position="157"/>
    </location>
</feature>
<keyword evidence="2" id="KW-1003">Cell membrane</keyword>
<evidence type="ECO:0000256" key="2">
    <source>
        <dbReference type="ARBA" id="ARBA00022475"/>
    </source>
</evidence>
<evidence type="ECO:0000256" key="6">
    <source>
        <dbReference type="SAM" id="Phobius"/>
    </source>
</evidence>
<evidence type="ECO:0000256" key="3">
    <source>
        <dbReference type="ARBA" id="ARBA00022692"/>
    </source>
</evidence>
<protein>
    <submittedName>
        <fullName evidence="8">EamA-like transporter family protein</fullName>
    </submittedName>
</protein>
<comment type="subcellular location">
    <subcellularLocation>
        <location evidence="1">Cell membrane</location>
        <topology evidence="1">Multi-pass membrane protein</topology>
    </subcellularLocation>
</comment>
<gene>
    <name evidence="8" type="ORF">GALL_417400</name>
</gene>
<keyword evidence="4 6" id="KW-1133">Transmembrane helix</keyword>
<feature type="transmembrane region" description="Helical" evidence="6">
    <location>
        <begin position="194"/>
        <end position="215"/>
    </location>
</feature>
<evidence type="ECO:0000259" key="7">
    <source>
        <dbReference type="Pfam" id="PF00892"/>
    </source>
</evidence>